<dbReference type="AlphaFoldDB" id="A0A0C2ZS37"/>
<sequence>MAKGWQKMLGACGLLTPSSSTMQHGDDGDVRLQGIESMSYDDNRIKNGIAK</sequence>
<reference evidence="1 2" key="1">
    <citation type="submission" date="2014-04" db="EMBL/GenBank/DDBJ databases">
        <authorList>
            <consortium name="DOE Joint Genome Institute"/>
            <person name="Kuo A."/>
            <person name="Kohler A."/>
            <person name="Nagy L.G."/>
            <person name="Floudas D."/>
            <person name="Copeland A."/>
            <person name="Barry K.W."/>
            <person name="Cichocki N."/>
            <person name="Veneault-Fourrey C."/>
            <person name="LaButti K."/>
            <person name="Lindquist E.A."/>
            <person name="Lipzen A."/>
            <person name="Lundell T."/>
            <person name="Morin E."/>
            <person name="Murat C."/>
            <person name="Sun H."/>
            <person name="Tunlid A."/>
            <person name="Henrissat B."/>
            <person name="Grigoriev I.V."/>
            <person name="Hibbett D.S."/>
            <person name="Martin F."/>
            <person name="Nordberg H.P."/>
            <person name="Cantor M.N."/>
            <person name="Hua S.X."/>
        </authorList>
    </citation>
    <scope>NUCLEOTIDE SEQUENCE [LARGE SCALE GENOMIC DNA]</scope>
    <source>
        <strain evidence="1 2">Foug A</strain>
    </source>
</reference>
<dbReference type="EMBL" id="KN822029">
    <property type="protein sequence ID" value="KIM64348.1"/>
    <property type="molecule type" value="Genomic_DNA"/>
</dbReference>
<gene>
    <name evidence="1" type="ORF">SCLCIDRAFT_1213455</name>
</gene>
<organism evidence="1 2">
    <name type="scientific">Scleroderma citrinum Foug A</name>
    <dbReference type="NCBI Taxonomy" id="1036808"/>
    <lineage>
        <taxon>Eukaryota</taxon>
        <taxon>Fungi</taxon>
        <taxon>Dikarya</taxon>
        <taxon>Basidiomycota</taxon>
        <taxon>Agaricomycotina</taxon>
        <taxon>Agaricomycetes</taxon>
        <taxon>Agaricomycetidae</taxon>
        <taxon>Boletales</taxon>
        <taxon>Sclerodermatineae</taxon>
        <taxon>Sclerodermataceae</taxon>
        <taxon>Scleroderma</taxon>
    </lineage>
</organism>
<dbReference type="Proteomes" id="UP000053989">
    <property type="component" value="Unassembled WGS sequence"/>
</dbReference>
<evidence type="ECO:0000313" key="2">
    <source>
        <dbReference type="Proteomes" id="UP000053989"/>
    </source>
</evidence>
<dbReference type="InParanoid" id="A0A0C2ZS37"/>
<keyword evidence="2" id="KW-1185">Reference proteome</keyword>
<evidence type="ECO:0000313" key="1">
    <source>
        <dbReference type="EMBL" id="KIM64348.1"/>
    </source>
</evidence>
<protein>
    <submittedName>
        <fullName evidence="1">Uncharacterized protein</fullName>
    </submittedName>
</protein>
<reference evidence="2" key="2">
    <citation type="submission" date="2015-01" db="EMBL/GenBank/DDBJ databases">
        <title>Evolutionary Origins and Diversification of the Mycorrhizal Mutualists.</title>
        <authorList>
            <consortium name="DOE Joint Genome Institute"/>
            <consortium name="Mycorrhizal Genomics Consortium"/>
            <person name="Kohler A."/>
            <person name="Kuo A."/>
            <person name="Nagy L.G."/>
            <person name="Floudas D."/>
            <person name="Copeland A."/>
            <person name="Barry K.W."/>
            <person name="Cichocki N."/>
            <person name="Veneault-Fourrey C."/>
            <person name="LaButti K."/>
            <person name="Lindquist E.A."/>
            <person name="Lipzen A."/>
            <person name="Lundell T."/>
            <person name="Morin E."/>
            <person name="Murat C."/>
            <person name="Riley R."/>
            <person name="Ohm R."/>
            <person name="Sun H."/>
            <person name="Tunlid A."/>
            <person name="Henrissat B."/>
            <person name="Grigoriev I.V."/>
            <person name="Hibbett D.S."/>
            <person name="Martin F."/>
        </authorList>
    </citation>
    <scope>NUCLEOTIDE SEQUENCE [LARGE SCALE GENOMIC DNA]</scope>
    <source>
        <strain evidence="2">Foug A</strain>
    </source>
</reference>
<accession>A0A0C2ZS37</accession>
<name>A0A0C2ZS37_9AGAM</name>
<proteinExistence type="predicted"/>
<dbReference type="HOGENOM" id="CLU_3107753_0_0_1"/>